<feature type="chain" id="PRO_5035479381" description="CENP-V/GFA domain-containing protein" evidence="1">
    <location>
        <begin position="26"/>
        <end position="331"/>
    </location>
</feature>
<dbReference type="AlphaFoldDB" id="A0A8K0WLE0"/>
<feature type="signal peptide" evidence="1">
    <location>
        <begin position="1"/>
        <end position="25"/>
    </location>
</feature>
<sequence length="331" mass="36996">MTRAFSLNLLSIDLILSLSTYPFSAKYTVLFCGTCSTPMFFHMPGPEEWFGVFTGTLDNVAVPALFKIEDQIFVGDTIDGGASVWLQGGSESDTKCWYGRQEKSEQLNNPMSTGNQDPGSKTHLEEIPFRCRCGGVDLRLHRGEADFAAMPCDALPWFIDPETYKRHASFDACDSCRLSFGIDLSNWTYSLLKHIDFASGTLNFPRTTDALKEAVTKGDRDGRLGTLAMYESSPDVQRYFCSRCSASVFYACDDRRDQVDVAPGLLECPTGARAEDFLVWEYGGSPSYSTDVAGGWREHRVRQIVAAAEEYRVSRGYPKSWRRIGKEARDT</sequence>
<evidence type="ECO:0008006" key="4">
    <source>
        <dbReference type="Google" id="ProtNLM"/>
    </source>
</evidence>
<dbReference type="Proteomes" id="UP000813444">
    <property type="component" value="Unassembled WGS sequence"/>
</dbReference>
<reference evidence="2" key="1">
    <citation type="journal article" date="2021" name="Nat. Commun.">
        <title>Genetic determinants of endophytism in the Arabidopsis root mycobiome.</title>
        <authorList>
            <person name="Mesny F."/>
            <person name="Miyauchi S."/>
            <person name="Thiergart T."/>
            <person name="Pickel B."/>
            <person name="Atanasova L."/>
            <person name="Karlsson M."/>
            <person name="Huettel B."/>
            <person name="Barry K.W."/>
            <person name="Haridas S."/>
            <person name="Chen C."/>
            <person name="Bauer D."/>
            <person name="Andreopoulos W."/>
            <person name="Pangilinan J."/>
            <person name="LaButti K."/>
            <person name="Riley R."/>
            <person name="Lipzen A."/>
            <person name="Clum A."/>
            <person name="Drula E."/>
            <person name="Henrissat B."/>
            <person name="Kohler A."/>
            <person name="Grigoriev I.V."/>
            <person name="Martin F.M."/>
            <person name="Hacquard S."/>
        </authorList>
    </citation>
    <scope>NUCLEOTIDE SEQUENCE</scope>
    <source>
        <strain evidence="2">MPI-CAGE-CH-0235</strain>
    </source>
</reference>
<proteinExistence type="predicted"/>
<organism evidence="2 3">
    <name type="scientific">Stachybotrys elegans</name>
    <dbReference type="NCBI Taxonomy" id="80388"/>
    <lineage>
        <taxon>Eukaryota</taxon>
        <taxon>Fungi</taxon>
        <taxon>Dikarya</taxon>
        <taxon>Ascomycota</taxon>
        <taxon>Pezizomycotina</taxon>
        <taxon>Sordariomycetes</taxon>
        <taxon>Hypocreomycetidae</taxon>
        <taxon>Hypocreales</taxon>
        <taxon>Stachybotryaceae</taxon>
        <taxon>Stachybotrys</taxon>
    </lineage>
</organism>
<dbReference type="InterPro" id="IPR011057">
    <property type="entry name" value="Mss4-like_sf"/>
</dbReference>
<dbReference type="Gene3D" id="3.90.1590.10">
    <property type="entry name" value="glutathione-dependent formaldehyde- activating enzyme (gfa)"/>
    <property type="match status" value="2"/>
</dbReference>
<name>A0A8K0WLE0_9HYPO</name>
<gene>
    <name evidence="2" type="ORF">B0I35DRAFT_454455</name>
</gene>
<dbReference type="SUPFAM" id="SSF51316">
    <property type="entry name" value="Mss4-like"/>
    <property type="match status" value="2"/>
</dbReference>
<evidence type="ECO:0000313" key="3">
    <source>
        <dbReference type="Proteomes" id="UP000813444"/>
    </source>
</evidence>
<comment type="caution">
    <text evidence="2">The sequence shown here is derived from an EMBL/GenBank/DDBJ whole genome shotgun (WGS) entry which is preliminary data.</text>
</comment>
<dbReference type="EMBL" id="JAGPNK010000019">
    <property type="protein sequence ID" value="KAH7305327.1"/>
    <property type="molecule type" value="Genomic_DNA"/>
</dbReference>
<accession>A0A8K0WLE0</accession>
<dbReference type="OrthoDB" id="5422068at2759"/>
<protein>
    <recommendedName>
        <fullName evidence="4">CENP-V/GFA domain-containing protein</fullName>
    </recommendedName>
</protein>
<keyword evidence="1" id="KW-0732">Signal</keyword>
<evidence type="ECO:0000256" key="1">
    <source>
        <dbReference type="SAM" id="SignalP"/>
    </source>
</evidence>
<evidence type="ECO:0000313" key="2">
    <source>
        <dbReference type="EMBL" id="KAH7305327.1"/>
    </source>
</evidence>
<keyword evidence="3" id="KW-1185">Reference proteome</keyword>